<reference evidence="2 3" key="1">
    <citation type="submission" date="2020-06" db="EMBL/GenBank/DDBJ databases">
        <authorList>
            <person name="Kim S.-J."/>
            <person name="Park S.-J."/>
        </authorList>
    </citation>
    <scope>NUCLEOTIDE SEQUENCE [LARGE SCALE GENOMIC DNA]</scope>
    <source>
        <strain evidence="2 3">SW-151</strain>
    </source>
</reference>
<evidence type="ECO:0000313" key="3">
    <source>
        <dbReference type="Proteomes" id="UP000652427"/>
    </source>
</evidence>
<keyword evidence="1" id="KW-1133">Transmembrane helix</keyword>
<organism evidence="2 3">
    <name type="scientific">Parasphingorhabdus flavimaris</name>
    <dbReference type="NCBI Taxonomy" id="266812"/>
    <lineage>
        <taxon>Bacteria</taxon>
        <taxon>Pseudomonadati</taxon>
        <taxon>Pseudomonadota</taxon>
        <taxon>Alphaproteobacteria</taxon>
        <taxon>Sphingomonadales</taxon>
        <taxon>Sphingomonadaceae</taxon>
        <taxon>Parasphingorhabdus</taxon>
    </lineage>
</organism>
<comment type="caution">
    <text evidence="2">The sequence shown here is derived from an EMBL/GenBank/DDBJ whole genome shotgun (WGS) entry which is preliminary data.</text>
</comment>
<feature type="transmembrane region" description="Helical" evidence="1">
    <location>
        <begin position="59"/>
        <end position="77"/>
    </location>
</feature>
<evidence type="ECO:0000313" key="2">
    <source>
        <dbReference type="EMBL" id="NVD29176.1"/>
    </source>
</evidence>
<keyword evidence="1" id="KW-0472">Membrane</keyword>
<dbReference type="EMBL" id="JABWMH010000005">
    <property type="protein sequence ID" value="NVD29176.1"/>
    <property type="molecule type" value="Genomic_DNA"/>
</dbReference>
<protein>
    <submittedName>
        <fullName evidence="2">Uncharacterized protein</fullName>
    </submittedName>
</protein>
<dbReference type="RefSeq" id="WP_176280633.1">
    <property type="nucleotide sequence ID" value="NZ_JABWMH010000005.1"/>
</dbReference>
<name>A0ABX2N628_9SPHN</name>
<proteinExistence type="predicted"/>
<feature type="transmembrane region" description="Helical" evidence="1">
    <location>
        <begin position="26"/>
        <end position="47"/>
    </location>
</feature>
<keyword evidence="3" id="KW-1185">Reference proteome</keyword>
<evidence type="ECO:0000256" key="1">
    <source>
        <dbReference type="SAM" id="Phobius"/>
    </source>
</evidence>
<sequence length="100" mass="11238">MSDPIDDEPEYIPDPIKEKQARAVHFLVSFVRLLGVILVMLGLAIVLDRLPPVPPLSGYPLIFLGLAQMWAAPVWIIRKYIRARVAEEEMARAAEGTDEQ</sequence>
<gene>
    <name evidence="2" type="ORF">HUO14_14855</name>
</gene>
<dbReference type="Proteomes" id="UP000652427">
    <property type="component" value="Unassembled WGS sequence"/>
</dbReference>
<keyword evidence="1" id="KW-0812">Transmembrane</keyword>
<accession>A0ABX2N628</accession>